<evidence type="ECO:0000256" key="5">
    <source>
        <dbReference type="ARBA" id="ARBA00023316"/>
    </source>
</evidence>
<protein>
    <recommendedName>
        <fullName evidence="6">RNA-binding protein KhpB</fullName>
    </recommendedName>
    <alternativeName>
        <fullName evidence="6">RNA-binding protein EloR</fullName>
    </alternativeName>
</protein>
<proteinExistence type="inferred from homology"/>
<dbReference type="SMART" id="SM00393">
    <property type="entry name" value="R3H"/>
    <property type="match status" value="1"/>
</dbReference>
<evidence type="ECO:0000313" key="8">
    <source>
        <dbReference type="EMBL" id="SDZ93363.1"/>
    </source>
</evidence>
<sequence>MNDKVIGKGKTVEEAINNALLELGKTLDEVETNVLEFPDNGVFGLFGKKQAVVEVIPKDDPEKRAVDFLTDMMSAMKIPCSITTSLKNDVLSVELAGDNMGVLIGRRGQTLDSIQYLTSLVVNRKGSQYVRVVIDTENYRSKREQTLEALARKMAGKVVRYNKRMSLEPMNPSERRIIHAALQNHSDVYTFSEGDEPYRYVVIDLKDHQ</sequence>
<keyword evidence="4 6" id="KW-0143">Chaperone</keyword>
<evidence type="ECO:0000256" key="6">
    <source>
        <dbReference type="HAMAP-Rule" id="MF_00867"/>
    </source>
</evidence>
<dbReference type="InterPro" id="IPR034079">
    <property type="entry name" value="R3H_KhpB"/>
</dbReference>
<dbReference type="CDD" id="cd02644">
    <property type="entry name" value="R3H_jag"/>
    <property type="match status" value="1"/>
</dbReference>
<evidence type="ECO:0000259" key="7">
    <source>
        <dbReference type="PROSITE" id="PS51061"/>
    </source>
</evidence>
<evidence type="ECO:0000256" key="2">
    <source>
        <dbReference type="ARBA" id="ARBA00022884"/>
    </source>
</evidence>
<dbReference type="InterPro" id="IPR038008">
    <property type="entry name" value="Jag_KH"/>
</dbReference>
<dbReference type="GO" id="GO:0008360">
    <property type="term" value="P:regulation of cell shape"/>
    <property type="evidence" value="ECO:0007669"/>
    <property type="project" value="UniProtKB-KW"/>
</dbReference>
<dbReference type="SUPFAM" id="SSF82708">
    <property type="entry name" value="R3H domain"/>
    <property type="match status" value="1"/>
</dbReference>
<dbReference type="Gene3D" id="3.30.30.80">
    <property type="entry name" value="probable RNA-binding protein from clostridium symbiosum atcc 14940"/>
    <property type="match status" value="1"/>
</dbReference>
<dbReference type="EMBL" id="FNRK01000001">
    <property type="protein sequence ID" value="SDZ93363.1"/>
    <property type="molecule type" value="Genomic_DNA"/>
</dbReference>
<keyword evidence="3 6" id="KW-0133">Cell shape</keyword>
<evidence type="ECO:0000256" key="3">
    <source>
        <dbReference type="ARBA" id="ARBA00022960"/>
    </source>
</evidence>
<dbReference type="Pfam" id="PF01424">
    <property type="entry name" value="R3H"/>
    <property type="match status" value="1"/>
</dbReference>
<dbReference type="Pfam" id="PF14804">
    <property type="entry name" value="Jag_N"/>
    <property type="match status" value="1"/>
</dbReference>
<dbReference type="GO" id="GO:0009252">
    <property type="term" value="P:peptidoglycan biosynthetic process"/>
    <property type="evidence" value="ECO:0007669"/>
    <property type="project" value="UniProtKB-UniRule"/>
</dbReference>
<comment type="subcellular location">
    <subcellularLocation>
        <location evidence="6">Cytoplasm</location>
    </subcellularLocation>
</comment>
<accession>A0A1H3X292</accession>
<dbReference type="STRING" id="81409.SAMN04515656_101191"/>
<dbReference type="Proteomes" id="UP000199394">
    <property type="component" value="Unassembled WGS sequence"/>
</dbReference>
<dbReference type="Gene3D" id="3.30.1370.50">
    <property type="entry name" value="R3H-like domain"/>
    <property type="match status" value="1"/>
</dbReference>
<evidence type="ECO:0000256" key="4">
    <source>
        <dbReference type="ARBA" id="ARBA00023186"/>
    </source>
</evidence>
<evidence type="ECO:0000313" key="9">
    <source>
        <dbReference type="Proteomes" id="UP000199394"/>
    </source>
</evidence>
<comment type="similarity">
    <text evidence="6">Belongs to the KhpB RNA-binding protein family.</text>
</comment>
<organism evidence="8 9">
    <name type="scientific">Eubacterium aggregans</name>
    <dbReference type="NCBI Taxonomy" id="81409"/>
    <lineage>
        <taxon>Bacteria</taxon>
        <taxon>Bacillati</taxon>
        <taxon>Bacillota</taxon>
        <taxon>Clostridia</taxon>
        <taxon>Eubacteriales</taxon>
        <taxon>Eubacteriaceae</taxon>
        <taxon>Eubacterium</taxon>
    </lineage>
</organism>
<dbReference type="Gene3D" id="3.30.300.20">
    <property type="match status" value="1"/>
</dbReference>
<dbReference type="GO" id="GO:0003723">
    <property type="term" value="F:RNA binding"/>
    <property type="evidence" value="ECO:0007669"/>
    <property type="project" value="UniProtKB-UniRule"/>
</dbReference>
<keyword evidence="2 6" id="KW-0694">RNA-binding</keyword>
<dbReference type="InterPro" id="IPR039247">
    <property type="entry name" value="KhpB"/>
</dbReference>
<evidence type="ECO:0000256" key="1">
    <source>
        <dbReference type="ARBA" id="ARBA00022490"/>
    </source>
</evidence>
<dbReference type="PROSITE" id="PS51061">
    <property type="entry name" value="R3H"/>
    <property type="match status" value="1"/>
</dbReference>
<dbReference type="InterPro" id="IPR036867">
    <property type="entry name" value="R3H_dom_sf"/>
</dbReference>
<dbReference type="InterPro" id="IPR001374">
    <property type="entry name" value="R3H_dom"/>
</dbReference>
<keyword evidence="1 6" id="KW-0963">Cytoplasm</keyword>
<keyword evidence="9" id="KW-1185">Reference proteome</keyword>
<dbReference type="PANTHER" id="PTHR35800:SF1">
    <property type="entry name" value="RNA-BINDING PROTEIN KHPB"/>
    <property type="match status" value="1"/>
</dbReference>
<name>A0A1H3X292_9FIRM</name>
<gene>
    <name evidence="6" type="primary">khpB</name>
    <name evidence="6" type="synonym">eloR</name>
    <name evidence="8" type="ORF">SAMN04515656_101191</name>
</gene>
<dbReference type="CDD" id="cd02414">
    <property type="entry name" value="KH-II_Jag"/>
    <property type="match status" value="1"/>
</dbReference>
<feature type="domain" description="R3H" evidence="7">
    <location>
        <begin position="141"/>
        <end position="207"/>
    </location>
</feature>
<keyword evidence="5 6" id="KW-0961">Cell wall biogenesis/degradation</keyword>
<dbReference type="RefSeq" id="WP_090304228.1">
    <property type="nucleotide sequence ID" value="NZ_FNRK01000001.1"/>
</dbReference>
<dbReference type="GO" id="GO:0071555">
    <property type="term" value="P:cell wall organization"/>
    <property type="evidence" value="ECO:0007669"/>
    <property type="project" value="UniProtKB-KW"/>
</dbReference>
<dbReference type="GO" id="GO:0005737">
    <property type="term" value="C:cytoplasm"/>
    <property type="evidence" value="ECO:0007669"/>
    <property type="project" value="UniProtKB-SubCell"/>
</dbReference>
<dbReference type="OrthoDB" id="9794483at2"/>
<dbReference type="Pfam" id="PF13083">
    <property type="entry name" value="KH_KhpA-B"/>
    <property type="match status" value="1"/>
</dbReference>
<comment type="domain">
    <text evidence="6">Has an N-terminal Jag-N domain and 2 RNA-binding domains (KH and R3H).</text>
</comment>
<feature type="region of interest" description="Jag_N domain" evidence="6">
    <location>
        <begin position="6"/>
        <end position="56"/>
    </location>
</feature>
<reference evidence="8 9" key="1">
    <citation type="submission" date="2016-10" db="EMBL/GenBank/DDBJ databases">
        <authorList>
            <person name="de Groot N.N."/>
        </authorList>
    </citation>
    <scope>NUCLEOTIDE SEQUENCE [LARGE SCALE GENOMIC DNA]</scope>
    <source>
        <strain evidence="8 9">SR12</strain>
    </source>
</reference>
<dbReference type="HAMAP" id="MF_00867">
    <property type="entry name" value="KhpB"/>
    <property type="match status" value="1"/>
</dbReference>
<dbReference type="InterPro" id="IPR032782">
    <property type="entry name" value="KhpB_N"/>
</dbReference>
<dbReference type="InterPro" id="IPR038247">
    <property type="entry name" value="Jag_N_dom_sf"/>
</dbReference>
<dbReference type="InterPro" id="IPR015946">
    <property type="entry name" value="KH_dom-like_a/b"/>
</dbReference>
<dbReference type="NCBIfam" id="NF041568">
    <property type="entry name" value="Jag_EloR"/>
    <property type="match status" value="1"/>
</dbReference>
<dbReference type="AlphaFoldDB" id="A0A1H3X292"/>
<dbReference type="SMART" id="SM01245">
    <property type="entry name" value="Jag_N"/>
    <property type="match status" value="1"/>
</dbReference>
<dbReference type="PANTHER" id="PTHR35800">
    <property type="entry name" value="PROTEIN JAG"/>
    <property type="match status" value="1"/>
</dbReference>
<comment type="subunit">
    <text evidence="6">Forms a complex with KhpA.</text>
</comment>
<comment type="function">
    <text evidence="6">A probable RNA chaperone. Forms a complex with KhpA which binds to cellular RNA and controls its expression. Plays a role in peptidoglycan (PG) homeostasis and cell length regulation.</text>
</comment>